<organism evidence="1">
    <name type="scientific">marine sediment metagenome</name>
    <dbReference type="NCBI Taxonomy" id="412755"/>
    <lineage>
        <taxon>unclassified sequences</taxon>
        <taxon>metagenomes</taxon>
        <taxon>ecological metagenomes</taxon>
    </lineage>
</organism>
<name>X0W4W1_9ZZZZ</name>
<dbReference type="PANTHER" id="PTHR12526">
    <property type="entry name" value="GLYCOSYLTRANSFERASE"/>
    <property type="match status" value="1"/>
</dbReference>
<reference evidence="1" key="1">
    <citation type="journal article" date="2014" name="Front. Microbiol.">
        <title>High frequency of phylogenetically diverse reductive dehalogenase-homologous genes in deep subseafloor sedimentary metagenomes.</title>
        <authorList>
            <person name="Kawai M."/>
            <person name="Futagami T."/>
            <person name="Toyoda A."/>
            <person name="Takaki Y."/>
            <person name="Nishi S."/>
            <person name="Hori S."/>
            <person name="Arai W."/>
            <person name="Tsubouchi T."/>
            <person name="Morono Y."/>
            <person name="Uchiyama I."/>
            <person name="Ito T."/>
            <person name="Fujiyama A."/>
            <person name="Inagaki F."/>
            <person name="Takami H."/>
        </authorList>
    </citation>
    <scope>NUCLEOTIDE SEQUENCE</scope>
    <source>
        <strain evidence="1">Expedition CK06-06</strain>
    </source>
</reference>
<dbReference type="PANTHER" id="PTHR12526:SF572">
    <property type="entry name" value="BLL5144 PROTEIN"/>
    <property type="match status" value="1"/>
</dbReference>
<dbReference type="AlphaFoldDB" id="X0W4W1"/>
<feature type="non-terminal residue" evidence="1">
    <location>
        <position position="1"/>
    </location>
</feature>
<gene>
    <name evidence="1" type="ORF">S01H1_57368</name>
</gene>
<proteinExistence type="predicted"/>
<comment type="caution">
    <text evidence="1">The sequence shown here is derived from an EMBL/GenBank/DDBJ whole genome shotgun (WGS) entry which is preliminary data.</text>
</comment>
<dbReference type="Gene3D" id="3.40.50.2000">
    <property type="entry name" value="Glycogen Phosphorylase B"/>
    <property type="match status" value="1"/>
</dbReference>
<accession>X0W4W1</accession>
<evidence type="ECO:0008006" key="2">
    <source>
        <dbReference type="Google" id="ProtNLM"/>
    </source>
</evidence>
<dbReference type="SUPFAM" id="SSF53756">
    <property type="entry name" value="UDP-Glycosyltransferase/glycogen phosphorylase"/>
    <property type="match status" value="1"/>
</dbReference>
<dbReference type="Pfam" id="PF13692">
    <property type="entry name" value="Glyco_trans_1_4"/>
    <property type="match status" value="1"/>
</dbReference>
<evidence type="ECO:0000313" key="1">
    <source>
        <dbReference type="EMBL" id="GAG25909.1"/>
    </source>
</evidence>
<dbReference type="EMBL" id="BARS01037409">
    <property type="protein sequence ID" value="GAG25909.1"/>
    <property type="molecule type" value="Genomic_DNA"/>
</dbReference>
<sequence length="257" mass="29548">DNVIFQNRFVELNELCEFLGAADIYLTPYLNQEQIVSGTLAYALGAGKAVISTPYWHAEEMLADGRGRLVPFRDADAIAEQVIDLLDNETERHAIRKRAYTYSRSMIWKRVAKDYITAFAEATELWVESRHVVIPAPTKQKTQKETELPEIDLRHLHTLTDDVGIFQHCLYSTPNRSHGYCTDDNARSLIASVMYWDQTLDKDILPLIQKYLSFLAYAMDDDNNRFRNFMNYDRTWVDSIGSEDSHARALWGLGMAV</sequence>
<protein>
    <recommendedName>
        <fullName evidence="2">Glycosyl transferase family 1 domain-containing protein</fullName>
    </recommendedName>
</protein>
<feature type="non-terminal residue" evidence="1">
    <location>
        <position position="257"/>
    </location>
</feature>